<dbReference type="InterPro" id="IPR045853">
    <property type="entry name" value="Pep_chain_release_fac_I_sf"/>
</dbReference>
<name>A0ABU6Y1I4_9FABA</name>
<dbReference type="InterPro" id="IPR031303">
    <property type="entry name" value="C5_meth_CS"/>
</dbReference>
<keyword evidence="3" id="KW-0808">Transferase</keyword>
<evidence type="ECO:0000313" key="6">
    <source>
        <dbReference type="EMBL" id="MED6203784.1"/>
    </source>
</evidence>
<dbReference type="EMBL" id="JASCZI010241660">
    <property type="protein sequence ID" value="MED6203784.1"/>
    <property type="molecule type" value="Genomic_DNA"/>
</dbReference>
<dbReference type="InterPro" id="IPR029063">
    <property type="entry name" value="SAM-dependent_MTases_sf"/>
</dbReference>
<dbReference type="InterPro" id="IPR001525">
    <property type="entry name" value="C5_MeTfrase"/>
</dbReference>
<proteinExistence type="inferred from homology"/>
<dbReference type="PANTHER" id="PTHR43804">
    <property type="entry name" value="LD18447P"/>
    <property type="match status" value="1"/>
</dbReference>
<dbReference type="SUPFAM" id="SSF53335">
    <property type="entry name" value="S-adenosyl-L-methionine-dependent methyltransferases"/>
    <property type="match status" value="1"/>
</dbReference>
<dbReference type="SUPFAM" id="SSF75620">
    <property type="entry name" value="Release factor"/>
    <property type="match status" value="1"/>
</dbReference>
<evidence type="ECO:0000259" key="5">
    <source>
        <dbReference type="Pfam" id="PF00472"/>
    </source>
</evidence>
<dbReference type="Proteomes" id="UP001341840">
    <property type="component" value="Unassembled WGS sequence"/>
</dbReference>
<dbReference type="Gene3D" id="3.40.50.150">
    <property type="entry name" value="Vaccinia Virus protein VP39"/>
    <property type="match status" value="1"/>
</dbReference>
<comment type="caution">
    <text evidence="6">The sequence shown here is derived from an EMBL/GenBank/DDBJ whole genome shotgun (WGS) entry which is preliminary data.</text>
</comment>
<organism evidence="6 7">
    <name type="scientific">Stylosanthes scabra</name>
    <dbReference type="NCBI Taxonomy" id="79078"/>
    <lineage>
        <taxon>Eukaryota</taxon>
        <taxon>Viridiplantae</taxon>
        <taxon>Streptophyta</taxon>
        <taxon>Embryophyta</taxon>
        <taxon>Tracheophyta</taxon>
        <taxon>Spermatophyta</taxon>
        <taxon>Magnoliopsida</taxon>
        <taxon>eudicotyledons</taxon>
        <taxon>Gunneridae</taxon>
        <taxon>Pentapetalae</taxon>
        <taxon>rosids</taxon>
        <taxon>fabids</taxon>
        <taxon>Fabales</taxon>
        <taxon>Fabaceae</taxon>
        <taxon>Papilionoideae</taxon>
        <taxon>50 kb inversion clade</taxon>
        <taxon>dalbergioids sensu lato</taxon>
        <taxon>Dalbergieae</taxon>
        <taxon>Pterocarpus clade</taxon>
        <taxon>Stylosanthes</taxon>
    </lineage>
</organism>
<evidence type="ECO:0000256" key="1">
    <source>
        <dbReference type="ARBA" id="ARBA00010835"/>
    </source>
</evidence>
<evidence type="ECO:0000256" key="3">
    <source>
        <dbReference type="ARBA" id="ARBA00022679"/>
    </source>
</evidence>
<keyword evidence="7" id="KW-1185">Reference proteome</keyword>
<gene>
    <name evidence="6" type="ORF">PIB30_002547</name>
</gene>
<reference evidence="6 7" key="1">
    <citation type="journal article" date="2023" name="Plants (Basel)">
        <title>Bridging the Gap: Combining Genomics and Transcriptomics Approaches to Understand Stylosanthes scabra, an Orphan Legume from the Brazilian Caatinga.</title>
        <authorList>
            <person name="Ferreira-Neto J.R.C."/>
            <person name="da Silva M.D."/>
            <person name="Binneck E."/>
            <person name="de Melo N.F."/>
            <person name="da Silva R.H."/>
            <person name="de Melo A.L.T.M."/>
            <person name="Pandolfi V."/>
            <person name="Bustamante F.O."/>
            <person name="Brasileiro-Vidal A.C."/>
            <person name="Benko-Iseppon A.M."/>
        </authorList>
    </citation>
    <scope>NUCLEOTIDE SEQUENCE [LARGE SCALE GENOMIC DNA]</scope>
    <source>
        <tissue evidence="6">Leaves</tissue>
    </source>
</reference>
<keyword evidence="4" id="KW-0949">S-adenosyl-L-methionine</keyword>
<dbReference type="Gene3D" id="3.30.160.20">
    <property type="match status" value="1"/>
</dbReference>
<dbReference type="PANTHER" id="PTHR43804:SF6">
    <property type="entry name" value="CLASS I PEPTIDE CHAIN RELEASE FACTOR"/>
    <property type="match status" value="1"/>
</dbReference>
<keyword evidence="2" id="KW-0489">Methyltransferase</keyword>
<dbReference type="PROSITE" id="PS00095">
    <property type="entry name" value="C5_MTASE_2"/>
    <property type="match status" value="1"/>
</dbReference>
<evidence type="ECO:0000256" key="2">
    <source>
        <dbReference type="ARBA" id="ARBA00022603"/>
    </source>
</evidence>
<evidence type="ECO:0000256" key="4">
    <source>
        <dbReference type="ARBA" id="ARBA00022691"/>
    </source>
</evidence>
<evidence type="ECO:0000313" key="7">
    <source>
        <dbReference type="Proteomes" id="UP001341840"/>
    </source>
</evidence>
<feature type="domain" description="Prokaryotic-type class I peptide chain release factors" evidence="5">
    <location>
        <begin position="76"/>
        <end position="135"/>
    </location>
</feature>
<dbReference type="Pfam" id="PF00145">
    <property type="entry name" value="DNA_methylase"/>
    <property type="match status" value="1"/>
</dbReference>
<comment type="similarity">
    <text evidence="1">Belongs to the prokaryotic/mitochondrial release factor family.</text>
</comment>
<dbReference type="Pfam" id="PF00472">
    <property type="entry name" value="RF-1"/>
    <property type="match status" value="1"/>
</dbReference>
<protein>
    <recommendedName>
        <fullName evidence="5">Prokaryotic-type class I peptide chain release factors domain-containing protein</fullName>
    </recommendedName>
</protein>
<dbReference type="InterPro" id="IPR000352">
    <property type="entry name" value="Pep_chain_release_fac_I"/>
</dbReference>
<sequence>MQGFPDCYQFSGNIIHKHGQIGNAVPPPLAFALDRKLKDAVETATTKRIYARLCCSTDVTATTDDASKRYLDLMRQCEIGTFRNSCPGGQHSNKRDTAVRLKHRPTAIVAQASEDRSKHKNRASALKRFRARIALKARRRGVSSGGGLITRANS</sequence>
<dbReference type="InterPro" id="IPR050057">
    <property type="entry name" value="Prokaryotic/Mito_RF"/>
</dbReference>
<accession>A0ABU6Y1I4</accession>